<dbReference type="InterPro" id="IPR022383">
    <property type="entry name" value="Lactate/malate_DH_C"/>
</dbReference>
<dbReference type="Pfam" id="PF00056">
    <property type="entry name" value="Ldh_1_N"/>
    <property type="match status" value="1"/>
</dbReference>
<dbReference type="GO" id="GO:0004459">
    <property type="term" value="F:L-lactate dehydrogenase (NAD+) activity"/>
    <property type="evidence" value="ECO:0007669"/>
    <property type="project" value="InterPro"/>
</dbReference>
<evidence type="ECO:0000256" key="5">
    <source>
        <dbReference type="PIRSR" id="PIRSR000102-3"/>
    </source>
</evidence>
<dbReference type="Proteomes" id="UP000661507">
    <property type="component" value="Unassembled WGS sequence"/>
</dbReference>
<comment type="similarity">
    <text evidence="6">Belongs to the LDH/MDH superfamily.</text>
</comment>
<keyword evidence="10" id="KW-1185">Reference proteome</keyword>
<dbReference type="InterPro" id="IPR018177">
    <property type="entry name" value="L-lactate_DH_AS"/>
</dbReference>
<sequence>MAGVVGIVGTGLVGAAAGYLLALTPGVREVVLTDLDTARATSEAADIAHAAAFGSTALVRAGGYADLAGADVVVITAGVSLKPGQTRLDLLATNARIVSGIIERVLAVAPEAVLLFATNPVDVMPALAVRRFGLPPGRAIGTGCALDSARFRDRLARQFGVAPQSMHAYVLGEHGDSEVLHWSGVHVAAMPLARFAEQVGAPITPALQARISKEVRSSAYRIKEGKGVSNFGIGGCIARLTQALVNGEQTIFTVSTFMEEALGVPDTCISLPHVLGARGASASMMPPLDAVETVALRHSATVIREAIGAALAG</sequence>
<evidence type="ECO:0000256" key="4">
    <source>
        <dbReference type="PIRSR" id="PIRSR000102-1"/>
    </source>
</evidence>
<dbReference type="PANTHER" id="PTHR43128:SF16">
    <property type="entry name" value="L-LACTATE DEHYDROGENASE"/>
    <property type="match status" value="1"/>
</dbReference>
<evidence type="ECO:0000256" key="1">
    <source>
        <dbReference type="ARBA" id="ARBA00003966"/>
    </source>
</evidence>
<feature type="domain" description="Lactate/malate dehydrogenase C-terminal" evidence="8">
    <location>
        <begin position="146"/>
        <end position="308"/>
    </location>
</feature>
<proteinExistence type="inferred from homology"/>
<dbReference type="Gene3D" id="3.90.110.10">
    <property type="entry name" value="Lactate dehydrogenase/glycoside hydrolase, family 4, C-terminal"/>
    <property type="match status" value="1"/>
</dbReference>
<evidence type="ECO:0000313" key="10">
    <source>
        <dbReference type="Proteomes" id="UP000661507"/>
    </source>
</evidence>
<dbReference type="SUPFAM" id="SSF56327">
    <property type="entry name" value="LDH C-terminal domain-like"/>
    <property type="match status" value="1"/>
</dbReference>
<feature type="domain" description="Lactate/malate dehydrogenase N-terminal" evidence="7">
    <location>
        <begin position="5"/>
        <end position="141"/>
    </location>
</feature>
<feature type="binding site" evidence="5">
    <location>
        <begin position="9"/>
        <end position="14"/>
    </location>
    <ligand>
        <name>NAD(+)</name>
        <dbReference type="ChEBI" id="CHEBI:57540"/>
    </ligand>
</feature>
<comment type="caution">
    <text evidence="9">The sequence shown here is derived from an EMBL/GenBank/DDBJ whole genome shotgun (WGS) entry which is preliminary data.</text>
</comment>
<evidence type="ECO:0000259" key="7">
    <source>
        <dbReference type="Pfam" id="PF00056"/>
    </source>
</evidence>
<evidence type="ECO:0000256" key="3">
    <source>
        <dbReference type="ARBA" id="ARBA00023027"/>
    </source>
</evidence>
<dbReference type="InterPro" id="IPR036291">
    <property type="entry name" value="NAD(P)-bd_dom_sf"/>
</dbReference>
<dbReference type="SUPFAM" id="SSF51735">
    <property type="entry name" value="NAD(P)-binding Rossmann-fold domains"/>
    <property type="match status" value="1"/>
</dbReference>
<dbReference type="GO" id="GO:0006089">
    <property type="term" value="P:lactate metabolic process"/>
    <property type="evidence" value="ECO:0007669"/>
    <property type="project" value="TreeGrafter"/>
</dbReference>
<dbReference type="PRINTS" id="PR00086">
    <property type="entry name" value="LLDHDRGNASE"/>
</dbReference>
<dbReference type="PANTHER" id="PTHR43128">
    <property type="entry name" value="L-2-HYDROXYCARBOXYLATE DEHYDROGENASE (NAD(P)(+))"/>
    <property type="match status" value="1"/>
</dbReference>
<dbReference type="InterPro" id="IPR015955">
    <property type="entry name" value="Lactate_DH/Glyco_Ohase_4_C"/>
</dbReference>
<protein>
    <submittedName>
        <fullName evidence="9">L-lactate dehydrogenase</fullName>
    </submittedName>
</protein>
<evidence type="ECO:0000313" key="9">
    <source>
        <dbReference type="EMBL" id="GGJ34937.1"/>
    </source>
</evidence>
<name>A0A917KXJ2_9PROT</name>
<feature type="binding site" evidence="5">
    <location>
        <position position="94"/>
    </location>
    <ligand>
        <name>NAD(+)</name>
        <dbReference type="ChEBI" id="CHEBI:57540"/>
    </ligand>
</feature>
<comment type="function">
    <text evidence="1">Catalyzes the reversible oxidation of malate to oxaloacetate.</text>
</comment>
<evidence type="ECO:0000256" key="2">
    <source>
        <dbReference type="ARBA" id="ARBA00023002"/>
    </source>
</evidence>
<dbReference type="EMBL" id="BMKW01000013">
    <property type="protein sequence ID" value="GGJ34937.1"/>
    <property type="molecule type" value="Genomic_DNA"/>
</dbReference>
<keyword evidence="2 6" id="KW-0560">Oxidoreductase</keyword>
<feature type="binding site" evidence="5">
    <location>
        <position position="34"/>
    </location>
    <ligand>
        <name>NAD(+)</name>
        <dbReference type="ChEBI" id="CHEBI:57540"/>
    </ligand>
</feature>
<organism evidence="9 10">
    <name type="scientific">Neoroseomonas lacus</name>
    <dbReference type="NCBI Taxonomy" id="287609"/>
    <lineage>
        <taxon>Bacteria</taxon>
        <taxon>Pseudomonadati</taxon>
        <taxon>Pseudomonadota</taxon>
        <taxon>Alphaproteobacteria</taxon>
        <taxon>Acetobacterales</taxon>
        <taxon>Acetobacteraceae</taxon>
        <taxon>Neoroseomonas</taxon>
    </lineage>
</organism>
<dbReference type="RefSeq" id="WP_188971627.1">
    <property type="nucleotide sequence ID" value="NZ_BMKW01000013.1"/>
</dbReference>
<evidence type="ECO:0000256" key="6">
    <source>
        <dbReference type="RuleBase" id="RU003369"/>
    </source>
</evidence>
<dbReference type="PIRSF" id="PIRSF000102">
    <property type="entry name" value="Lac_mal_DH"/>
    <property type="match status" value="1"/>
</dbReference>
<dbReference type="InterPro" id="IPR001557">
    <property type="entry name" value="L-lactate/malate_DH"/>
</dbReference>
<gene>
    <name evidence="9" type="primary">ldh</name>
    <name evidence="9" type="ORF">GCM10011320_48390</name>
</gene>
<dbReference type="InterPro" id="IPR001236">
    <property type="entry name" value="Lactate/malate_DH_N"/>
</dbReference>
<feature type="active site" description="Proton acceptor" evidence="4">
    <location>
        <position position="174"/>
    </location>
</feature>
<evidence type="ECO:0000259" key="8">
    <source>
        <dbReference type="Pfam" id="PF02866"/>
    </source>
</evidence>
<keyword evidence="3 5" id="KW-0520">NAD</keyword>
<dbReference type="AlphaFoldDB" id="A0A917KXJ2"/>
<reference evidence="9" key="1">
    <citation type="journal article" date="2014" name="Int. J. Syst. Evol. Microbiol.">
        <title>Complete genome sequence of Corynebacterium casei LMG S-19264T (=DSM 44701T), isolated from a smear-ripened cheese.</title>
        <authorList>
            <consortium name="US DOE Joint Genome Institute (JGI-PGF)"/>
            <person name="Walter F."/>
            <person name="Albersmeier A."/>
            <person name="Kalinowski J."/>
            <person name="Ruckert C."/>
        </authorList>
    </citation>
    <scope>NUCLEOTIDE SEQUENCE</scope>
    <source>
        <strain evidence="9">CGMCC 1.3617</strain>
    </source>
</reference>
<reference evidence="9" key="2">
    <citation type="submission" date="2020-09" db="EMBL/GenBank/DDBJ databases">
        <authorList>
            <person name="Sun Q."/>
            <person name="Zhou Y."/>
        </authorList>
    </citation>
    <scope>NUCLEOTIDE SEQUENCE</scope>
    <source>
        <strain evidence="9">CGMCC 1.3617</strain>
    </source>
</reference>
<accession>A0A917KXJ2</accession>
<dbReference type="PROSITE" id="PS00064">
    <property type="entry name" value="L_LDH"/>
    <property type="match status" value="1"/>
</dbReference>
<dbReference type="Pfam" id="PF02866">
    <property type="entry name" value="Ldh_1_C"/>
    <property type="match status" value="1"/>
</dbReference>
<dbReference type="Gene3D" id="3.40.50.720">
    <property type="entry name" value="NAD(P)-binding Rossmann-like Domain"/>
    <property type="match status" value="1"/>
</dbReference>